<keyword evidence="7 11" id="KW-0853">WD repeat</keyword>
<dbReference type="InterPro" id="IPR036322">
    <property type="entry name" value="WD40_repeat_dom_sf"/>
</dbReference>
<dbReference type="GO" id="GO:0002098">
    <property type="term" value="P:tRNA wobble uridine modification"/>
    <property type="evidence" value="ECO:0007669"/>
    <property type="project" value="InterPro"/>
</dbReference>
<evidence type="ECO:0000256" key="9">
    <source>
        <dbReference type="ARBA" id="ARBA00022737"/>
    </source>
</evidence>
<evidence type="ECO:0000256" key="6">
    <source>
        <dbReference type="ARBA" id="ARBA00022490"/>
    </source>
</evidence>
<dbReference type="Gene3D" id="2.130.10.10">
    <property type="entry name" value="YVTN repeat-like/Quinoprotein amine dehydrogenase"/>
    <property type="match status" value="4"/>
</dbReference>
<evidence type="ECO:0000256" key="10">
    <source>
        <dbReference type="ARBA" id="ARBA00023242"/>
    </source>
</evidence>
<evidence type="ECO:0000256" key="3">
    <source>
        <dbReference type="ARBA" id="ARBA00005043"/>
    </source>
</evidence>
<keyword evidence="13" id="KW-1185">Reference proteome</keyword>
<name>A0AAV5A617_9AGAM</name>
<dbReference type="InterPro" id="IPR020472">
    <property type="entry name" value="WD40_PAC1"/>
</dbReference>
<keyword evidence="6" id="KW-0963">Cytoplasm</keyword>
<evidence type="ECO:0000256" key="1">
    <source>
        <dbReference type="ARBA" id="ARBA00004123"/>
    </source>
</evidence>
<dbReference type="SMART" id="SM00320">
    <property type="entry name" value="WD40"/>
    <property type="match status" value="10"/>
</dbReference>
<organism evidence="12 13">
    <name type="scientific">Clathrus columnatus</name>
    <dbReference type="NCBI Taxonomy" id="1419009"/>
    <lineage>
        <taxon>Eukaryota</taxon>
        <taxon>Fungi</taxon>
        <taxon>Dikarya</taxon>
        <taxon>Basidiomycota</taxon>
        <taxon>Agaricomycotina</taxon>
        <taxon>Agaricomycetes</taxon>
        <taxon>Phallomycetidae</taxon>
        <taxon>Phallales</taxon>
        <taxon>Clathraceae</taxon>
        <taxon>Clathrus</taxon>
    </lineage>
</organism>
<reference evidence="12" key="1">
    <citation type="submission" date="2021-10" db="EMBL/GenBank/DDBJ databases">
        <title>De novo Genome Assembly of Clathrus columnatus (Basidiomycota, Fungi) Using Illumina and Nanopore Sequence Data.</title>
        <authorList>
            <person name="Ogiso-Tanaka E."/>
            <person name="Itagaki H."/>
            <person name="Hosoya T."/>
            <person name="Hosaka K."/>
        </authorList>
    </citation>
    <scope>NUCLEOTIDE SEQUENCE</scope>
    <source>
        <strain evidence="12">MO-923</strain>
    </source>
</reference>
<feature type="repeat" description="WD" evidence="11">
    <location>
        <begin position="242"/>
        <end position="287"/>
    </location>
</feature>
<dbReference type="PROSITE" id="PS50082">
    <property type="entry name" value="WD_REPEATS_2"/>
    <property type="match status" value="3"/>
</dbReference>
<dbReference type="PROSITE" id="PS50294">
    <property type="entry name" value="WD_REPEATS_REGION"/>
    <property type="match status" value="1"/>
</dbReference>
<dbReference type="Proteomes" id="UP001050691">
    <property type="component" value="Unassembled WGS sequence"/>
</dbReference>
<feature type="repeat" description="WD" evidence="11">
    <location>
        <begin position="566"/>
        <end position="598"/>
    </location>
</feature>
<gene>
    <name evidence="12" type="ORF">Clacol_001546</name>
</gene>
<dbReference type="PANTHER" id="PTHR44111:SF1">
    <property type="entry name" value="ELONGATOR COMPLEX PROTEIN 2"/>
    <property type="match status" value="1"/>
</dbReference>
<dbReference type="AlphaFoldDB" id="A0AAV5A617"/>
<evidence type="ECO:0000256" key="8">
    <source>
        <dbReference type="ARBA" id="ARBA00022694"/>
    </source>
</evidence>
<comment type="subcellular location">
    <subcellularLocation>
        <location evidence="2">Cytoplasm</location>
    </subcellularLocation>
    <subcellularLocation>
        <location evidence="1">Nucleus</location>
    </subcellularLocation>
</comment>
<dbReference type="Pfam" id="PF00400">
    <property type="entry name" value="WD40"/>
    <property type="match status" value="7"/>
</dbReference>
<evidence type="ECO:0000256" key="2">
    <source>
        <dbReference type="ARBA" id="ARBA00004496"/>
    </source>
</evidence>
<evidence type="ECO:0000256" key="11">
    <source>
        <dbReference type="PROSITE-ProRule" id="PRU00221"/>
    </source>
</evidence>
<accession>A0AAV5A617</accession>
<comment type="caution">
    <text evidence="12">The sequence shown here is derived from an EMBL/GenBank/DDBJ whole genome shotgun (WGS) entry which is preliminary data.</text>
</comment>
<protein>
    <recommendedName>
        <fullName evidence="5">Elongator complex protein 2</fullName>
    </recommendedName>
</protein>
<proteinExistence type="inferred from homology"/>
<evidence type="ECO:0000256" key="4">
    <source>
        <dbReference type="ARBA" id="ARBA00005881"/>
    </source>
</evidence>
<evidence type="ECO:0000313" key="13">
    <source>
        <dbReference type="Proteomes" id="UP001050691"/>
    </source>
</evidence>
<evidence type="ECO:0000313" key="12">
    <source>
        <dbReference type="EMBL" id="GJJ07345.1"/>
    </source>
</evidence>
<evidence type="ECO:0000256" key="7">
    <source>
        <dbReference type="ARBA" id="ARBA00022574"/>
    </source>
</evidence>
<comment type="similarity">
    <text evidence="4">Belongs to the WD repeat ELP2 family.</text>
</comment>
<evidence type="ECO:0000256" key="5">
    <source>
        <dbReference type="ARBA" id="ARBA00020267"/>
    </source>
</evidence>
<dbReference type="GO" id="GO:0005634">
    <property type="term" value="C:nucleus"/>
    <property type="evidence" value="ECO:0007669"/>
    <property type="project" value="UniProtKB-SubCell"/>
</dbReference>
<dbReference type="GO" id="GO:0005737">
    <property type="term" value="C:cytoplasm"/>
    <property type="evidence" value="ECO:0007669"/>
    <property type="project" value="UniProtKB-SubCell"/>
</dbReference>
<dbReference type="PANTHER" id="PTHR44111">
    <property type="entry name" value="ELONGATOR COMPLEX PROTEIN 2"/>
    <property type="match status" value="1"/>
</dbReference>
<dbReference type="InterPro" id="IPR015943">
    <property type="entry name" value="WD40/YVTN_repeat-like_dom_sf"/>
</dbReference>
<dbReference type="EMBL" id="BPWL01000002">
    <property type="protein sequence ID" value="GJJ07345.1"/>
    <property type="molecule type" value="Genomic_DNA"/>
</dbReference>
<dbReference type="InterPro" id="IPR037289">
    <property type="entry name" value="Elp2"/>
</dbReference>
<keyword evidence="9" id="KW-0677">Repeat</keyword>
<feature type="repeat" description="WD" evidence="11">
    <location>
        <begin position="162"/>
        <end position="183"/>
    </location>
</feature>
<sequence>MSPSAKICFATQNLLSIWDLTKDEIGVIATLYGHKAEVNCVKFLEDGIGILSADQSGVLQVRAQRENKWELVLDRLISQRPIISMAIYDTVVAVGSSDAKATILRFGPSLSLQPLQTIDLGVFILFIGMTSGDVDVWMGTDGKARHEDWVKALSIIPSQRDSPSQLILASGSQDATIRLWTIDLFEKKIHSKTDELFSSFALDDDVVQEEETHRVSPKRHIVSVKKHSGSVTHLLITFDALLIGHEGSITSLTWKHDSSEGTPLLLSCSSDSSLIIWSLTSVSSPDSQEEDTKLWVNQHRFGDVGGQRFGGFVGALWAPNGKYVLGWNWNGNWRRWLASRRENISTWEEVGAITGHRGPVKSIAWEPNGSYIISTGASSLDQTTRIHGPSIVKEDGQMRYWRELARPQVHGYDLLNAEFLNSLRFASVADEKVVRIFDASKRFAMILNALHTSSTLTTTDTIQLPPGAIVPPSGFQINLILRDQTRIFADASYEDVPLRCPFESELANSTLWPESDKIFGHGYELLSLSISRSGKYMATSCKATTPDHAVLRVYHTDNWRLLGEPLSGHKLTITRTRFSPNDTMLLSVSRDRTWRLFKEDPDRKCFVSLASAKAHERIIWDCAWIVEPEAYGFATASRDKTVKIWKPRDSSHLNWEAVQTLSFPEAVTSIDFSPALNDGRRRLAIGLEDGSILIYCSAVEGRWEHEVSFPAEVAHVDAVNRIQWKPNSDKGSVQYLATCSEDGAIKITVVHLNF</sequence>
<dbReference type="InterPro" id="IPR001680">
    <property type="entry name" value="WD40_rpt"/>
</dbReference>
<keyword evidence="10" id="KW-0539">Nucleus</keyword>
<dbReference type="SUPFAM" id="SSF50978">
    <property type="entry name" value="WD40 repeat-like"/>
    <property type="match status" value="2"/>
</dbReference>
<dbReference type="PRINTS" id="PR00320">
    <property type="entry name" value="GPROTEINBRPT"/>
</dbReference>
<keyword evidence="8" id="KW-0819">tRNA processing</keyword>
<comment type="pathway">
    <text evidence="3">tRNA modification; 5-methoxycarbonylmethyl-2-thiouridine-tRNA biosynthesis.</text>
</comment>
<dbReference type="GO" id="GO:0033588">
    <property type="term" value="C:elongator holoenzyme complex"/>
    <property type="evidence" value="ECO:0007669"/>
    <property type="project" value="InterPro"/>
</dbReference>